<protein>
    <submittedName>
        <fullName evidence="2">Uncharacterized protein</fullName>
    </submittedName>
</protein>
<dbReference type="Proteomes" id="UP001066276">
    <property type="component" value="Chromosome 1_1"/>
</dbReference>
<name>A0AAV7WVW9_PLEWA</name>
<accession>A0AAV7WVW9</accession>
<evidence type="ECO:0000313" key="2">
    <source>
        <dbReference type="EMBL" id="KAJ1216039.1"/>
    </source>
</evidence>
<organism evidence="2 3">
    <name type="scientific">Pleurodeles waltl</name>
    <name type="common">Iberian ribbed newt</name>
    <dbReference type="NCBI Taxonomy" id="8319"/>
    <lineage>
        <taxon>Eukaryota</taxon>
        <taxon>Metazoa</taxon>
        <taxon>Chordata</taxon>
        <taxon>Craniata</taxon>
        <taxon>Vertebrata</taxon>
        <taxon>Euteleostomi</taxon>
        <taxon>Amphibia</taxon>
        <taxon>Batrachia</taxon>
        <taxon>Caudata</taxon>
        <taxon>Salamandroidea</taxon>
        <taxon>Salamandridae</taxon>
        <taxon>Pleurodelinae</taxon>
        <taxon>Pleurodeles</taxon>
    </lineage>
</organism>
<keyword evidence="3" id="KW-1185">Reference proteome</keyword>
<comment type="caution">
    <text evidence="2">The sequence shown here is derived from an EMBL/GenBank/DDBJ whole genome shotgun (WGS) entry which is preliminary data.</text>
</comment>
<evidence type="ECO:0000256" key="1">
    <source>
        <dbReference type="SAM" id="MobiDB-lite"/>
    </source>
</evidence>
<sequence>MDQGSGDGARLISTLRRGRLEIEKKRAISGPIGVRAEVLNWGPILGVIGPPWWPQRVLANGPSPVAREKAGGPSSRLKPRSRVKSRTGADRRRTARERRGTPVESPSCSEGAGGGPGARVKVRPVGRQSSATAGHGCGP</sequence>
<reference evidence="2" key="1">
    <citation type="journal article" date="2022" name="bioRxiv">
        <title>Sequencing and chromosome-scale assembly of the giantPleurodeles waltlgenome.</title>
        <authorList>
            <person name="Brown T."/>
            <person name="Elewa A."/>
            <person name="Iarovenko S."/>
            <person name="Subramanian E."/>
            <person name="Araus A.J."/>
            <person name="Petzold A."/>
            <person name="Susuki M."/>
            <person name="Suzuki K.-i.T."/>
            <person name="Hayashi T."/>
            <person name="Toyoda A."/>
            <person name="Oliveira C."/>
            <person name="Osipova E."/>
            <person name="Leigh N.D."/>
            <person name="Simon A."/>
            <person name="Yun M.H."/>
        </authorList>
    </citation>
    <scope>NUCLEOTIDE SEQUENCE</scope>
    <source>
        <strain evidence="2">20211129_DDA</strain>
        <tissue evidence="2">Liver</tissue>
    </source>
</reference>
<feature type="compositionally biased region" description="Basic and acidic residues" evidence="1">
    <location>
        <begin position="87"/>
        <end position="101"/>
    </location>
</feature>
<dbReference type="EMBL" id="JANPWB010000001">
    <property type="protein sequence ID" value="KAJ1216039.1"/>
    <property type="molecule type" value="Genomic_DNA"/>
</dbReference>
<dbReference type="AlphaFoldDB" id="A0AAV7WVW9"/>
<evidence type="ECO:0000313" key="3">
    <source>
        <dbReference type="Proteomes" id="UP001066276"/>
    </source>
</evidence>
<proteinExistence type="predicted"/>
<feature type="region of interest" description="Disordered" evidence="1">
    <location>
        <begin position="52"/>
        <end position="139"/>
    </location>
</feature>
<gene>
    <name evidence="2" type="ORF">NDU88_003645</name>
</gene>